<feature type="transmembrane region" description="Helical" evidence="1">
    <location>
        <begin position="56"/>
        <end position="75"/>
    </location>
</feature>
<keyword evidence="1" id="KW-0812">Transmembrane</keyword>
<evidence type="ECO:0000313" key="3">
    <source>
        <dbReference type="Proteomes" id="UP000016923"/>
    </source>
</evidence>
<dbReference type="OrthoDB" id="20368at2759"/>
<dbReference type="VEuPathDB" id="FungiDB:F503_01577"/>
<gene>
    <name evidence="2" type="ORF">F503_01577</name>
</gene>
<dbReference type="Gene3D" id="3.40.50.11350">
    <property type="match status" value="1"/>
</dbReference>
<reference evidence="2 3" key="1">
    <citation type="journal article" date="2013" name="BMC Genomics">
        <title>The genome and transcriptome of the pine saprophyte Ophiostoma piceae, and a comparison with the bark beetle-associated pine pathogen Grosmannia clavigera.</title>
        <authorList>
            <person name="Haridas S."/>
            <person name="Wang Y."/>
            <person name="Lim L."/>
            <person name="Massoumi Alamouti S."/>
            <person name="Jackman S."/>
            <person name="Docking R."/>
            <person name="Robertson G."/>
            <person name="Birol I."/>
            <person name="Bohlmann J."/>
            <person name="Breuil C."/>
        </authorList>
    </citation>
    <scope>NUCLEOTIDE SEQUENCE [LARGE SCALE GENOMIC DNA]</scope>
    <source>
        <strain evidence="2 3">UAMH 11346</strain>
    </source>
</reference>
<dbReference type="eggNOG" id="ENOG502RSFZ">
    <property type="taxonomic scope" value="Eukaryota"/>
</dbReference>
<dbReference type="HOGENOM" id="CLU_026659_0_0_1"/>
<keyword evidence="1" id="KW-0472">Membrane</keyword>
<keyword evidence="1" id="KW-1133">Transmembrane helix</keyword>
<evidence type="ECO:0000313" key="2">
    <source>
        <dbReference type="EMBL" id="EPE02836.1"/>
    </source>
</evidence>
<dbReference type="Proteomes" id="UP000016923">
    <property type="component" value="Unassembled WGS sequence"/>
</dbReference>
<sequence>MVLTHAGNLRATLAGLVDRFSYTALPADPASPQPSSSTLPTHILLKRLHDAVRSRFVRLLLFTALALCILGGIFYRNGPVQPSPVPNEDFIAAVLRSPVEGLLDPEPIQYMCAASKLQDGLVWHCDTVVGGIGNVGNMWLNCMRYAIEAGATAVILPRLGARATDLINLGSSDNSVDLSELFDVDYFLHAWARVCPQMHAYASEADFASQLKAASRHELLSSHLAQPAAVAQFEMHKYLLVNPTGWRAAFDGWLAEQVDVAAMSAATPVRVRQGMVLAQWNREAAINLVNGTAFGTAFPRLFQFPAATRRLAAVSLWHLAEALQRPVVADSVLHSEPELTNHLTSGRILGNAYMGVHMRVAADAAKVGWPGYEVQAPFFIAEAVRRNLSTVYLATGSDEHRSMFRHDAAAAGLTVFTKGDLLAGSDLMTLQKMTWDQQALVDFDVLMHSSFCYGFVRSSFSWALALRRGTLPEAGPSQVTPELGDEYRDELSAVVGRHENINPEGMWP</sequence>
<evidence type="ECO:0000256" key="1">
    <source>
        <dbReference type="SAM" id="Phobius"/>
    </source>
</evidence>
<dbReference type="OMA" id="AMTRNQW"/>
<protein>
    <submittedName>
        <fullName evidence="2">Alternative oxidase</fullName>
    </submittedName>
</protein>
<organism evidence="2 3">
    <name type="scientific">Ophiostoma piceae (strain UAMH 11346)</name>
    <name type="common">Sap stain fungus</name>
    <dbReference type="NCBI Taxonomy" id="1262450"/>
    <lineage>
        <taxon>Eukaryota</taxon>
        <taxon>Fungi</taxon>
        <taxon>Dikarya</taxon>
        <taxon>Ascomycota</taxon>
        <taxon>Pezizomycotina</taxon>
        <taxon>Sordariomycetes</taxon>
        <taxon>Sordariomycetidae</taxon>
        <taxon>Ophiostomatales</taxon>
        <taxon>Ophiostomataceae</taxon>
        <taxon>Ophiostoma</taxon>
    </lineage>
</organism>
<dbReference type="CDD" id="cd11296">
    <property type="entry name" value="O-FucT_like"/>
    <property type="match status" value="1"/>
</dbReference>
<keyword evidence="3" id="KW-1185">Reference proteome</keyword>
<dbReference type="EMBL" id="KE148173">
    <property type="protein sequence ID" value="EPE02836.1"/>
    <property type="molecule type" value="Genomic_DNA"/>
</dbReference>
<accession>S3BTU2</accession>
<name>S3BTU2_OPHP1</name>
<proteinExistence type="predicted"/>
<dbReference type="AlphaFoldDB" id="S3BTU2"/>